<protein>
    <submittedName>
        <fullName evidence="1">Uncharacterized protein</fullName>
    </submittedName>
</protein>
<name>A0AAU8JM24_9CYAN</name>
<gene>
    <name evidence="1" type="ORF">ABWT76_002233</name>
</gene>
<reference evidence="1" key="1">
    <citation type="submission" date="2024-07" db="EMBL/GenBank/DDBJ databases">
        <authorList>
            <person name="Kim Y.J."/>
            <person name="Jeong J.Y."/>
        </authorList>
    </citation>
    <scope>NUCLEOTIDE SEQUENCE</scope>
    <source>
        <strain evidence="1">GIHE-MW2</strain>
    </source>
</reference>
<dbReference type="RefSeq" id="WP_354636115.1">
    <property type="nucleotide sequence ID" value="NZ_CP159837.1"/>
</dbReference>
<dbReference type="PIRSF" id="PIRSF020893">
    <property type="entry name" value="UCP020893"/>
    <property type="match status" value="1"/>
</dbReference>
<dbReference type="EMBL" id="CP159837">
    <property type="protein sequence ID" value="XCM39321.1"/>
    <property type="molecule type" value="Genomic_DNA"/>
</dbReference>
<dbReference type="InterPro" id="IPR016780">
    <property type="entry name" value="UCP020893"/>
</dbReference>
<organism evidence="1">
    <name type="scientific">Planktothricoides raciborskii GIHE-MW2</name>
    <dbReference type="NCBI Taxonomy" id="2792601"/>
    <lineage>
        <taxon>Bacteria</taxon>
        <taxon>Bacillati</taxon>
        <taxon>Cyanobacteriota</taxon>
        <taxon>Cyanophyceae</taxon>
        <taxon>Oscillatoriophycideae</taxon>
        <taxon>Oscillatoriales</taxon>
        <taxon>Oscillatoriaceae</taxon>
        <taxon>Planktothricoides</taxon>
    </lineage>
</organism>
<sequence>MTVKLSDSISDDVTFEQAIALTQSLLSHMEQGHIPESDILATMQKLVSTLAGARGFFVSYLTDDRPFADLPTEATLAALTTSPEIVSELLVKNLAMSSAMVLTHRRRDDETMAKQSERVRERSSQLITSLGLPEFSQKLAQLLVSVQTGEGIYQSFLDRWNYDPEQREAIAEAIAKVSR</sequence>
<evidence type="ECO:0000313" key="1">
    <source>
        <dbReference type="EMBL" id="XCM39321.1"/>
    </source>
</evidence>
<accession>A0AAU8JM24</accession>
<proteinExistence type="predicted"/>
<dbReference type="AlphaFoldDB" id="A0AAU8JM24"/>